<protein>
    <recommendedName>
        <fullName evidence="5">DUF4381 domain-containing protein</fullName>
    </recommendedName>
</protein>
<accession>A0A2K8U3G4</accession>
<dbReference type="AlphaFoldDB" id="A0A2K8U3G4"/>
<dbReference type="KEGG" id="tsy:THSYN_03315"/>
<reference evidence="3 4" key="1">
    <citation type="submission" date="2017-03" db="EMBL/GenBank/DDBJ databases">
        <title>Complete genome sequence of Candidatus 'Thiodictyon syntrophicum' sp. nov. strain Cad16T, a photolithoautotroph purple sulfur bacterium isolated from an alpine meromictic lake.</title>
        <authorList>
            <person name="Luedin S.M."/>
            <person name="Pothier J.F."/>
            <person name="Danza F."/>
            <person name="Storelli N."/>
            <person name="Wittwer M."/>
            <person name="Tonolla M."/>
        </authorList>
    </citation>
    <scope>NUCLEOTIDE SEQUENCE [LARGE SCALE GENOMIC DNA]</scope>
    <source>
        <strain evidence="3 4">Cad16T</strain>
    </source>
</reference>
<keyword evidence="2" id="KW-1133">Transmembrane helix</keyword>
<dbReference type="Proteomes" id="UP000232638">
    <property type="component" value="Chromosome"/>
</dbReference>
<feature type="transmembrane region" description="Helical" evidence="2">
    <location>
        <begin position="38"/>
        <end position="57"/>
    </location>
</feature>
<dbReference type="OrthoDB" id="283083at2"/>
<evidence type="ECO:0008006" key="5">
    <source>
        <dbReference type="Google" id="ProtNLM"/>
    </source>
</evidence>
<feature type="region of interest" description="Disordered" evidence="1">
    <location>
        <begin position="151"/>
        <end position="198"/>
    </location>
</feature>
<keyword evidence="4" id="KW-1185">Reference proteome</keyword>
<sequence length="221" mass="23054">MADTINPLPTAPAAADPLAGLRDWHLPDPVSWWPPAPGWWLVAGLALGAGALALVLWRRRWRQGAAVRTALGELEALRGQLDTGLAPGGFAAAVSILLRRLALTRFPRERVAGLSGASWLAFLDATGGGDAFSHGPGRMLAELPYRAPGATGGRGFSRSTSCLPAPGPAKASTSGAERLSGGLDHDQDRLPDQAQQRAQADALALAELAGRWIRANRGTAP</sequence>
<keyword evidence="2" id="KW-0812">Transmembrane</keyword>
<organism evidence="3 4">
    <name type="scientific">Candidatus Thiodictyon syntrophicum</name>
    <dbReference type="NCBI Taxonomy" id="1166950"/>
    <lineage>
        <taxon>Bacteria</taxon>
        <taxon>Pseudomonadati</taxon>
        <taxon>Pseudomonadota</taxon>
        <taxon>Gammaproteobacteria</taxon>
        <taxon>Chromatiales</taxon>
        <taxon>Chromatiaceae</taxon>
        <taxon>Thiodictyon</taxon>
    </lineage>
</organism>
<dbReference type="RefSeq" id="WP_100917896.1">
    <property type="nucleotide sequence ID" value="NZ_CP020370.1"/>
</dbReference>
<evidence type="ECO:0000256" key="2">
    <source>
        <dbReference type="SAM" id="Phobius"/>
    </source>
</evidence>
<dbReference type="EMBL" id="CP020370">
    <property type="protein sequence ID" value="AUB80087.1"/>
    <property type="molecule type" value="Genomic_DNA"/>
</dbReference>
<evidence type="ECO:0000256" key="1">
    <source>
        <dbReference type="SAM" id="MobiDB-lite"/>
    </source>
</evidence>
<dbReference type="InterPro" id="IPR025489">
    <property type="entry name" value="DUF4381"/>
</dbReference>
<name>A0A2K8U3G4_9GAMM</name>
<proteinExistence type="predicted"/>
<evidence type="ECO:0000313" key="4">
    <source>
        <dbReference type="Proteomes" id="UP000232638"/>
    </source>
</evidence>
<gene>
    <name evidence="3" type="ORF">THSYN_03315</name>
</gene>
<evidence type="ECO:0000313" key="3">
    <source>
        <dbReference type="EMBL" id="AUB80087.1"/>
    </source>
</evidence>
<dbReference type="Pfam" id="PF14316">
    <property type="entry name" value="DUF4381"/>
    <property type="match status" value="1"/>
</dbReference>
<keyword evidence="2" id="KW-0472">Membrane</keyword>